<keyword evidence="3" id="KW-1185">Reference proteome</keyword>
<evidence type="ECO:0000256" key="1">
    <source>
        <dbReference type="SAM" id="MobiDB-lite"/>
    </source>
</evidence>
<evidence type="ECO:0000313" key="2">
    <source>
        <dbReference type="EMBL" id="CAI2361277.1"/>
    </source>
</evidence>
<protein>
    <submittedName>
        <fullName evidence="2">Uncharacterized protein</fullName>
    </submittedName>
</protein>
<feature type="region of interest" description="Disordered" evidence="1">
    <location>
        <begin position="496"/>
        <end position="541"/>
    </location>
</feature>
<accession>A0AAD1X764</accession>
<name>A0AAD1X764_EUPCR</name>
<sequence length="609" mass="70766">MTGFSQREKQMMEFTQNIDIETENFFLNCPIPDKNIDNLEKAQKEEKLKSIQIKEAQGDNYCKDIIEGLRNLLEDRKSAVRETLNFIMGTDEAAELICDILFRKQNVISQMSKICYNNFKEKKFKGEERNYEHLQRTLIHEGNGKMIEKINLKGDESAGLSDSECNFGETRIELDKELDNFKLDINLKKRRKKMISKYYDDFKNHPEYLVNPQKPWRIKFKSMFDYITWIVTRRDYPKSDLVPKPATAAGIRSHWNLLPEEERQEHQKKFKEVITEQVEFDLAYERFYDKVLSEYRITRDDFFIKLNGLPDITKHPCQVYMRNFIKKYKKRLGEGPYNKEINFESILFDYDKWDSRWSQYDIYQHEPLELEYFDEDKTEDNQVTMMDKFFNVGDLSSTSTEYTYDSEEASSYWETSAGSESSSTGNTATDSDSIEIPVLDSNKEGRGKKKMKKSIKLTCSVVDQKTNTASHLADKEIDKKIDKMIIDLVQKMEENGDTTDIEALRPENPPKPAENSSKNSKQSKPEKLPVPPNLKGPVSSTATVFPIPPMLSCPEGAKMMPLGGIQPLASSPNPQPLFNIEKPTTRPKEYGIYADQMRVDISSRHKKKG</sequence>
<comment type="caution">
    <text evidence="2">The sequence shown here is derived from an EMBL/GenBank/DDBJ whole genome shotgun (WGS) entry which is preliminary data.</text>
</comment>
<reference evidence="2" key="1">
    <citation type="submission" date="2023-07" db="EMBL/GenBank/DDBJ databases">
        <authorList>
            <consortium name="AG Swart"/>
            <person name="Singh M."/>
            <person name="Singh A."/>
            <person name="Seah K."/>
            <person name="Emmerich C."/>
        </authorList>
    </citation>
    <scope>NUCLEOTIDE SEQUENCE</scope>
    <source>
        <strain evidence="2">DP1</strain>
    </source>
</reference>
<evidence type="ECO:0000313" key="3">
    <source>
        <dbReference type="Proteomes" id="UP001295684"/>
    </source>
</evidence>
<feature type="region of interest" description="Disordered" evidence="1">
    <location>
        <begin position="413"/>
        <end position="450"/>
    </location>
</feature>
<proteinExistence type="predicted"/>
<gene>
    <name evidence="2" type="ORF">ECRASSUSDP1_LOCUS2587</name>
</gene>
<feature type="compositionally biased region" description="Low complexity" evidence="1">
    <location>
        <begin position="413"/>
        <end position="429"/>
    </location>
</feature>
<organism evidence="2 3">
    <name type="scientific">Euplotes crassus</name>
    <dbReference type="NCBI Taxonomy" id="5936"/>
    <lineage>
        <taxon>Eukaryota</taxon>
        <taxon>Sar</taxon>
        <taxon>Alveolata</taxon>
        <taxon>Ciliophora</taxon>
        <taxon>Intramacronucleata</taxon>
        <taxon>Spirotrichea</taxon>
        <taxon>Hypotrichia</taxon>
        <taxon>Euplotida</taxon>
        <taxon>Euplotidae</taxon>
        <taxon>Moneuplotes</taxon>
    </lineage>
</organism>
<dbReference type="AlphaFoldDB" id="A0AAD1X764"/>
<dbReference type="Proteomes" id="UP001295684">
    <property type="component" value="Unassembled WGS sequence"/>
</dbReference>
<feature type="region of interest" description="Disordered" evidence="1">
    <location>
        <begin position="564"/>
        <end position="584"/>
    </location>
</feature>
<dbReference type="EMBL" id="CAMPGE010002473">
    <property type="protein sequence ID" value="CAI2361277.1"/>
    <property type="molecule type" value="Genomic_DNA"/>
</dbReference>